<feature type="region of interest" description="Disordered" evidence="1">
    <location>
        <begin position="363"/>
        <end position="392"/>
    </location>
</feature>
<keyword evidence="4" id="KW-1185">Reference proteome</keyword>
<dbReference type="AlphaFoldDB" id="A0ABD3D7T6"/>
<keyword evidence="2" id="KW-1133">Transmembrane helix</keyword>
<gene>
    <name evidence="3" type="ORF">CASFOL_019111</name>
</gene>
<feature type="region of interest" description="Disordered" evidence="1">
    <location>
        <begin position="260"/>
        <end position="337"/>
    </location>
</feature>
<dbReference type="Proteomes" id="UP001632038">
    <property type="component" value="Unassembled WGS sequence"/>
</dbReference>
<accession>A0ABD3D7T6</accession>
<reference evidence="4" key="1">
    <citation type="journal article" date="2024" name="IScience">
        <title>Strigolactones Initiate the Formation of Haustorium-like Structures in Castilleja.</title>
        <authorList>
            <person name="Buerger M."/>
            <person name="Peterson D."/>
            <person name="Chory J."/>
        </authorList>
    </citation>
    <scope>NUCLEOTIDE SEQUENCE [LARGE SCALE GENOMIC DNA]</scope>
</reference>
<organism evidence="3 4">
    <name type="scientific">Castilleja foliolosa</name>
    <dbReference type="NCBI Taxonomy" id="1961234"/>
    <lineage>
        <taxon>Eukaryota</taxon>
        <taxon>Viridiplantae</taxon>
        <taxon>Streptophyta</taxon>
        <taxon>Embryophyta</taxon>
        <taxon>Tracheophyta</taxon>
        <taxon>Spermatophyta</taxon>
        <taxon>Magnoliopsida</taxon>
        <taxon>eudicotyledons</taxon>
        <taxon>Gunneridae</taxon>
        <taxon>Pentapetalae</taxon>
        <taxon>asterids</taxon>
        <taxon>lamiids</taxon>
        <taxon>Lamiales</taxon>
        <taxon>Orobanchaceae</taxon>
        <taxon>Pedicularideae</taxon>
        <taxon>Castillejinae</taxon>
        <taxon>Castilleja</taxon>
    </lineage>
</organism>
<proteinExistence type="predicted"/>
<name>A0ABD3D7T6_9LAMI</name>
<evidence type="ECO:0000256" key="2">
    <source>
        <dbReference type="SAM" id="Phobius"/>
    </source>
</evidence>
<evidence type="ECO:0000313" key="4">
    <source>
        <dbReference type="Proteomes" id="UP001632038"/>
    </source>
</evidence>
<keyword evidence="2" id="KW-0812">Transmembrane</keyword>
<feature type="transmembrane region" description="Helical" evidence="2">
    <location>
        <begin position="157"/>
        <end position="177"/>
    </location>
</feature>
<sequence length="392" mass="42929">MRIRKIKFISGNYYFTAVLVVILIIVLIMCVDSKLKEQEEPLLAYLIDSGEINLEMAELLHIKCMREFLYVKKTLQDLEHRSTNDRSSSRTKMHEALTISCPHVKKTLIDCLWQKPNRSYSWYTRCLRSWSLFPRHLSSTRRELAHASQEEHASSPVIPIIVVTAALAISGLFFFYCRNSSAGGRNNESPLLSLCSSDQSVASTQKLNNIGATAAKERYSNRLSVTTNKSSMNLHTETQSPRNSTIEILPEDTCEPFPPPPGIPTLKLPPGRTSSELPPLKLPPGRASSCLSPVKPVKTPPGRTTSTLPAVKLPPRRTTSKLPEVKPPPGRTSSNLPPMAAQAMAAAQAMMAHALAAVQVVVSHHPAHPPSPSKAPAPPPLAPPPPPPKAPV</sequence>
<evidence type="ECO:0000256" key="1">
    <source>
        <dbReference type="SAM" id="MobiDB-lite"/>
    </source>
</evidence>
<keyword evidence="2" id="KW-0472">Membrane</keyword>
<evidence type="ECO:0000313" key="3">
    <source>
        <dbReference type="EMBL" id="KAL3636812.1"/>
    </source>
</evidence>
<comment type="caution">
    <text evidence="3">The sequence shown here is derived from an EMBL/GenBank/DDBJ whole genome shotgun (WGS) entry which is preliminary data.</text>
</comment>
<protein>
    <submittedName>
        <fullName evidence="3">Uncharacterized protein</fullName>
    </submittedName>
</protein>
<dbReference type="EMBL" id="JAVIJP010000026">
    <property type="protein sequence ID" value="KAL3636812.1"/>
    <property type="molecule type" value="Genomic_DNA"/>
</dbReference>
<feature type="transmembrane region" description="Helical" evidence="2">
    <location>
        <begin position="12"/>
        <end position="29"/>
    </location>
</feature>
<feature type="compositionally biased region" description="Pro residues" evidence="1">
    <location>
        <begin position="368"/>
        <end position="392"/>
    </location>
</feature>